<keyword evidence="5" id="KW-1185">Reference proteome</keyword>
<accession>A0A0B7N129</accession>
<feature type="coiled-coil region" evidence="1">
    <location>
        <begin position="167"/>
        <end position="194"/>
    </location>
</feature>
<dbReference type="InterPro" id="IPR000253">
    <property type="entry name" value="FHA_dom"/>
</dbReference>
<dbReference type="EMBL" id="LN725636">
    <property type="protein sequence ID" value="CEP11132.1"/>
    <property type="molecule type" value="Genomic_DNA"/>
</dbReference>
<dbReference type="STRING" id="35722.A0A0B7N129"/>
<feature type="region of interest" description="Disordered" evidence="2">
    <location>
        <begin position="1"/>
        <end position="52"/>
    </location>
</feature>
<keyword evidence="1" id="KW-0175">Coiled coil</keyword>
<sequence length="384" mass="43675">MSDSKEFAVPALPRQKEQNSKPSEPAPSPASPKEHDKRLPQPPPLNYEKPSWSAQPSYTYRLEVLKNGASIDTVQGPKKEFVTIGRLPICDILMEHPSISRYQAIMQFDHDGNAYLYDLDSAHGTKVNKKAAPKREYVKLNPGDQIRFGESTRLCIFDSEKPYDPEAEAEEKRQIALKQRLAKARGELDKAEDAELQGISWGFQEDAVEDEDESEYIGGENTAQGIEAGLDKSGDASFLNIEAEKMAFEDAKRRREDLKIMYDDDSDEELYDKTSRKKKKVEKADTHEDLTRKQKQVEIDIAKLEKEIAEKKEAQTKKDNSAAGDEEDLDAYMNNLIKRPENSKSLLTLQKELNQLRKVSNNRDNYEYTVLLTCLLLKSRATIV</sequence>
<dbReference type="AlphaFoldDB" id="A0A0B7N129"/>
<reference evidence="4 5" key="1">
    <citation type="submission" date="2014-09" db="EMBL/GenBank/DDBJ databases">
        <authorList>
            <person name="Ellenberger Sabrina"/>
        </authorList>
    </citation>
    <scope>NUCLEOTIDE SEQUENCE [LARGE SCALE GENOMIC DNA]</scope>
    <source>
        <strain evidence="4 5">CBS 412.66</strain>
    </source>
</reference>
<dbReference type="InterPro" id="IPR050923">
    <property type="entry name" value="Cell_Proc_Reg/RNA_Proc"/>
</dbReference>
<evidence type="ECO:0000313" key="4">
    <source>
        <dbReference type="EMBL" id="CEP11132.1"/>
    </source>
</evidence>
<proteinExistence type="predicted"/>
<evidence type="ECO:0000313" key="5">
    <source>
        <dbReference type="Proteomes" id="UP000054107"/>
    </source>
</evidence>
<evidence type="ECO:0000256" key="2">
    <source>
        <dbReference type="SAM" id="MobiDB-lite"/>
    </source>
</evidence>
<evidence type="ECO:0000256" key="1">
    <source>
        <dbReference type="SAM" id="Coils"/>
    </source>
</evidence>
<dbReference type="OrthoDB" id="444265at2759"/>
<dbReference type="Gene3D" id="2.60.200.20">
    <property type="match status" value="1"/>
</dbReference>
<dbReference type="InterPro" id="IPR008984">
    <property type="entry name" value="SMAD_FHA_dom_sf"/>
</dbReference>
<organism evidence="4 5">
    <name type="scientific">Parasitella parasitica</name>
    <dbReference type="NCBI Taxonomy" id="35722"/>
    <lineage>
        <taxon>Eukaryota</taxon>
        <taxon>Fungi</taxon>
        <taxon>Fungi incertae sedis</taxon>
        <taxon>Mucoromycota</taxon>
        <taxon>Mucoromycotina</taxon>
        <taxon>Mucoromycetes</taxon>
        <taxon>Mucorales</taxon>
        <taxon>Mucorineae</taxon>
        <taxon>Mucoraceae</taxon>
        <taxon>Parasitella</taxon>
    </lineage>
</organism>
<dbReference type="SUPFAM" id="SSF49879">
    <property type="entry name" value="SMAD/FHA domain"/>
    <property type="match status" value="1"/>
</dbReference>
<dbReference type="SMART" id="SM00240">
    <property type="entry name" value="FHA"/>
    <property type="match status" value="1"/>
</dbReference>
<dbReference type="Pfam" id="PF00498">
    <property type="entry name" value="FHA"/>
    <property type="match status" value="1"/>
</dbReference>
<evidence type="ECO:0000259" key="3">
    <source>
        <dbReference type="PROSITE" id="PS50006"/>
    </source>
</evidence>
<dbReference type="Proteomes" id="UP000054107">
    <property type="component" value="Unassembled WGS sequence"/>
</dbReference>
<feature type="coiled-coil region" evidence="1">
    <location>
        <begin position="287"/>
        <end position="321"/>
    </location>
</feature>
<name>A0A0B7N129_9FUNG</name>
<protein>
    <recommendedName>
        <fullName evidence="3">FHA domain-containing protein</fullName>
    </recommendedName>
</protein>
<dbReference type="PANTHER" id="PTHR23308">
    <property type="entry name" value="NUCLEAR INHIBITOR OF PROTEIN PHOSPHATASE-1"/>
    <property type="match status" value="1"/>
</dbReference>
<feature type="domain" description="FHA" evidence="3">
    <location>
        <begin position="82"/>
        <end position="132"/>
    </location>
</feature>
<gene>
    <name evidence="4" type="primary">PARPA_04933.1 scaffold 15694</name>
</gene>
<dbReference type="PROSITE" id="PS50006">
    <property type="entry name" value="FHA_DOMAIN"/>
    <property type="match status" value="1"/>
</dbReference>